<evidence type="ECO:0000313" key="1">
    <source>
        <dbReference type="EMBL" id="KAB8273129.1"/>
    </source>
</evidence>
<accession>A0A5N6J4D5</accession>
<dbReference type="Proteomes" id="UP000326289">
    <property type="component" value="Unassembled WGS sequence"/>
</dbReference>
<protein>
    <submittedName>
        <fullName evidence="1">Uncharacterized protein</fullName>
    </submittedName>
</protein>
<proteinExistence type="predicted"/>
<dbReference type="EMBL" id="ML732799">
    <property type="protein sequence ID" value="KAB8273129.1"/>
    <property type="molecule type" value="Genomic_DNA"/>
</dbReference>
<evidence type="ECO:0000313" key="2">
    <source>
        <dbReference type="Proteomes" id="UP000326289"/>
    </source>
</evidence>
<sequence length="68" mass="7860">MVCLELRRADTAYGAQWNKSKRLPSDFNYLDQSWSCFNNVTPHLILKDKRLVKPTVHEIFATFTGIAC</sequence>
<reference evidence="1 2" key="1">
    <citation type="submission" date="2019-04" db="EMBL/GenBank/DDBJ databases">
        <title>Fungal friends and foes A comparative genomics study of 23 Aspergillus species from section Flavi.</title>
        <authorList>
            <consortium name="DOE Joint Genome Institute"/>
            <person name="Kjaerbolling I."/>
            <person name="Vesth T.C."/>
            <person name="Frisvad J.C."/>
            <person name="Nybo J.L."/>
            <person name="Theobald S."/>
            <person name="Kildgaard S."/>
            <person name="Petersen T.I."/>
            <person name="Kuo A."/>
            <person name="Sato A."/>
            <person name="Lyhne E.K."/>
            <person name="Kogle M.E."/>
            <person name="Wiebenga A."/>
            <person name="Kun R.S."/>
            <person name="Lubbers R.J."/>
            <person name="Makela M.R."/>
            <person name="Barry K."/>
            <person name="Chovatia M."/>
            <person name="Clum A."/>
            <person name="Daum C."/>
            <person name="Haridas S."/>
            <person name="He G."/>
            <person name="LaButti K."/>
            <person name="Lipzen A."/>
            <person name="Mondo S."/>
            <person name="Pangilinan J."/>
            <person name="Riley R."/>
            <person name="Salamov A."/>
            <person name="Simmons B.A."/>
            <person name="Magnuson J.K."/>
            <person name="Henrissat B."/>
            <person name="Mortensen U.H."/>
            <person name="Larsen T.O."/>
            <person name="De vries R.P."/>
            <person name="Grigoriev I.V."/>
            <person name="Machida M."/>
            <person name="Baker S.E."/>
            <person name="Andersen M.R."/>
        </authorList>
    </citation>
    <scope>NUCLEOTIDE SEQUENCE [LARGE SCALE GENOMIC DNA]</scope>
    <source>
        <strain evidence="1 2">CBS 117635</strain>
    </source>
</reference>
<keyword evidence="2" id="KW-1185">Reference proteome</keyword>
<organism evidence="1 2">
    <name type="scientific">Aspergillus minisclerotigenes</name>
    <dbReference type="NCBI Taxonomy" id="656917"/>
    <lineage>
        <taxon>Eukaryota</taxon>
        <taxon>Fungi</taxon>
        <taxon>Dikarya</taxon>
        <taxon>Ascomycota</taxon>
        <taxon>Pezizomycotina</taxon>
        <taxon>Eurotiomycetes</taxon>
        <taxon>Eurotiomycetidae</taxon>
        <taxon>Eurotiales</taxon>
        <taxon>Aspergillaceae</taxon>
        <taxon>Aspergillus</taxon>
        <taxon>Aspergillus subgen. Circumdati</taxon>
    </lineage>
</organism>
<dbReference type="AlphaFoldDB" id="A0A5N6J4D5"/>
<name>A0A5N6J4D5_9EURO</name>
<gene>
    <name evidence="1" type="ORF">BDV30DRAFT_211222</name>
</gene>